<evidence type="ECO:0000313" key="3">
    <source>
        <dbReference type="Proteomes" id="UP000244224"/>
    </source>
</evidence>
<evidence type="ECO:0000313" key="2">
    <source>
        <dbReference type="EMBL" id="PTX46406.1"/>
    </source>
</evidence>
<accession>A0A2T6ARP0</accession>
<name>A0A2T6ARP0_9RHOB</name>
<dbReference type="AlphaFoldDB" id="A0A2T6ARP0"/>
<feature type="region of interest" description="Disordered" evidence="1">
    <location>
        <begin position="78"/>
        <end position="130"/>
    </location>
</feature>
<dbReference type="Proteomes" id="UP000244224">
    <property type="component" value="Unassembled WGS sequence"/>
</dbReference>
<proteinExistence type="predicted"/>
<dbReference type="EMBL" id="QBKP01000017">
    <property type="protein sequence ID" value="PTX46406.1"/>
    <property type="molecule type" value="Genomic_DNA"/>
</dbReference>
<organism evidence="2 3">
    <name type="scientific">Gemmobacter caeni</name>
    <dbReference type="NCBI Taxonomy" id="589035"/>
    <lineage>
        <taxon>Bacteria</taxon>
        <taxon>Pseudomonadati</taxon>
        <taxon>Pseudomonadota</taxon>
        <taxon>Alphaproteobacteria</taxon>
        <taxon>Rhodobacterales</taxon>
        <taxon>Paracoccaceae</taxon>
        <taxon>Gemmobacter</taxon>
    </lineage>
</organism>
<comment type="caution">
    <text evidence="2">The sequence shown here is derived from an EMBL/GenBank/DDBJ whole genome shotgun (WGS) entry which is preliminary data.</text>
</comment>
<evidence type="ECO:0000256" key="1">
    <source>
        <dbReference type="SAM" id="MobiDB-lite"/>
    </source>
</evidence>
<sequence>MVRYDGGVLTEREETMTFVSTIGAQLAHALPQPDPGITSARGSQPSEPPASLRVAPTELATAVQPAAASVTVVLQCAGRPDPDTFDNVPQPGDESILVDDWERPGPPQDTADPEAGPTPAAPIPPEDAQPAMIAWQDSLRILRGG</sequence>
<feature type="region of interest" description="Disordered" evidence="1">
    <location>
        <begin position="29"/>
        <end position="51"/>
    </location>
</feature>
<keyword evidence="3" id="KW-1185">Reference proteome</keyword>
<protein>
    <submittedName>
        <fullName evidence="2">Uncharacterized protein</fullName>
    </submittedName>
</protein>
<gene>
    <name evidence="2" type="ORF">C8N34_11794</name>
</gene>
<reference evidence="2 3" key="1">
    <citation type="submission" date="2018-04" db="EMBL/GenBank/DDBJ databases">
        <title>Genomic Encyclopedia of Archaeal and Bacterial Type Strains, Phase II (KMG-II): from individual species to whole genera.</title>
        <authorList>
            <person name="Goeker M."/>
        </authorList>
    </citation>
    <scope>NUCLEOTIDE SEQUENCE [LARGE SCALE GENOMIC DNA]</scope>
    <source>
        <strain evidence="2 3">DSM 21823</strain>
    </source>
</reference>